<dbReference type="InterPro" id="IPR012951">
    <property type="entry name" value="BBE"/>
</dbReference>
<dbReference type="AlphaFoldDB" id="A0A4S8MRU3"/>
<dbReference type="EMBL" id="ML179046">
    <property type="protein sequence ID" value="THV05840.1"/>
    <property type="molecule type" value="Genomic_DNA"/>
</dbReference>
<dbReference type="InterPro" id="IPR016169">
    <property type="entry name" value="FAD-bd_PCMH_sub2"/>
</dbReference>
<dbReference type="Gene3D" id="3.40.462.20">
    <property type="match status" value="1"/>
</dbReference>
<dbReference type="OrthoDB" id="3037746at2759"/>
<name>A0A4S8MRU3_DENBC</name>
<dbReference type="GO" id="GO:0016491">
    <property type="term" value="F:oxidoreductase activity"/>
    <property type="evidence" value="ECO:0007669"/>
    <property type="project" value="InterPro"/>
</dbReference>
<evidence type="ECO:0000313" key="3">
    <source>
        <dbReference type="Proteomes" id="UP000297245"/>
    </source>
</evidence>
<dbReference type="Pfam" id="PF08031">
    <property type="entry name" value="BBE"/>
    <property type="match status" value="1"/>
</dbReference>
<proteinExistence type="predicted"/>
<dbReference type="GO" id="GO:0050660">
    <property type="term" value="F:flavin adenine dinucleotide binding"/>
    <property type="evidence" value="ECO:0007669"/>
    <property type="project" value="InterPro"/>
</dbReference>
<sequence>MTPRLRLILDMYVLFFQEIRIIQLLLYPIHNVYLPRVKLALSVISELSHVAVDCLINEKIHTSPNYIDDRLQDWQRLYYGEHYPQLERLKLKRLKAVLDPSDAFGFPTAIALRTQYVCLRSFLDKKIHARSYIEGDNINNKVDGNWKAFCAGGSVATSTTAFYGGLAAAHRFHACKPALQDRALVIHNYPYYSSNQ</sequence>
<feature type="non-terminal residue" evidence="2">
    <location>
        <position position="1"/>
    </location>
</feature>
<keyword evidence="3" id="KW-1185">Reference proteome</keyword>
<reference evidence="2 3" key="1">
    <citation type="journal article" date="2019" name="Nat. Ecol. Evol.">
        <title>Megaphylogeny resolves global patterns of mushroom evolution.</title>
        <authorList>
            <person name="Varga T."/>
            <person name="Krizsan K."/>
            <person name="Foldi C."/>
            <person name="Dima B."/>
            <person name="Sanchez-Garcia M."/>
            <person name="Sanchez-Ramirez S."/>
            <person name="Szollosi G.J."/>
            <person name="Szarkandi J.G."/>
            <person name="Papp V."/>
            <person name="Albert L."/>
            <person name="Andreopoulos W."/>
            <person name="Angelini C."/>
            <person name="Antonin V."/>
            <person name="Barry K.W."/>
            <person name="Bougher N.L."/>
            <person name="Buchanan P."/>
            <person name="Buyck B."/>
            <person name="Bense V."/>
            <person name="Catcheside P."/>
            <person name="Chovatia M."/>
            <person name="Cooper J."/>
            <person name="Damon W."/>
            <person name="Desjardin D."/>
            <person name="Finy P."/>
            <person name="Geml J."/>
            <person name="Haridas S."/>
            <person name="Hughes K."/>
            <person name="Justo A."/>
            <person name="Karasinski D."/>
            <person name="Kautmanova I."/>
            <person name="Kiss B."/>
            <person name="Kocsube S."/>
            <person name="Kotiranta H."/>
            <person name="LaButti K.M."/>
            <person name="Lechner B.E."/>
            <person name="Liimatainen K."/>
            <person name="Lipzen A."/>
            <person name="Lukacs Z."/>
            <person name="Mihaltcheva S."/>
            <person name="Morgado L.N."/>
            <person name="Niskanen T."/>
            <person name="Noordeloos M.E."/>
            <person name="Ohm R.A."/>
            <person name="Ortiz-Santana B."/>
            <person name="Ovrebo C."/>
            <person name="Racz N."/>
            <person name="Riley R."/>
            <person name="Savchenko A."/>
            <person name="Shiryaev A."/>
            <person name="Soop K."/>
            <person name="Spirin V."/>
            <person name="Szebenyi C."/>
            <person name="Tomsovsky M."/>
            <person name="Tulloss R.E."/>
            <person name="Uehling J."/>
            <person name="Grigoriev I.V."/>
            <person name="Vagvolgyi C."/>
            <person name="Papp T."/>
            <person name="Martin F.M."/>
            <person name="Miettinen O."/>
            <person name="Hibbett D.S."/>
            <person name="Nagy L.G."/>
        </authorList>
    </citation>
    <scope>NUCLEOTIDE SEQUENCE [LARGE SCALE GENOMIC DNA]</scope>
    <source>
        <strain evidence="2 3">CBS 962.96</strain>
    </source>
</reference>
<accession>A0A4S8MRU3</accession>
<dbReference type="Proteomes" id="UP000297245">
    <property type="component" value="Unassembled WGS sequence"/>
</dbReference>
<organism evidence="2 3">
    <name type="scientific">Dendrothele bispora (strain CBS 962.96)</name>
    <dbReference type="NCBI Taxonomy" id="1314807"/>
    <lineage>
        <taxon>Eukaryota</taxon>
        <taxon>Fungi</taxon>
        <taxon>Dikarya</taxon>
        <taxon>Basidiomycota</taxon>
        <taxon>Agaricomycotina</taxon>
        <taxon>Agaricomycetes</taxon>
        <taxon>Agaricomycetidae</taxon>
        <taxon>Agaricales</taxon>
        <taxon>Agaricales incertae sedis</taxon>
        <taxon>Dendrothele</taxon>
    </lineage>
</organism>
<protein>
    <recommendedName>
        <fullName evidence="1">Berberine/berberine-like domain-containing protein</fullName>
    </recommendedName>
</protein>
<dbReference type="Gene3D" id="3.30.465.10">
    <property type="match status" value="1"/>
</dbReference>
<evidence type="ECO:0000259" key="1">
    <source>
        <dbReference type="Pfam" id="PF08031"/>
    </source>
</evidence>
<feature type="domain" description="Berberine/berberine-like" evidence="1">
    <location>
        <begin position="65"/>
        <end position="110"/>
    </location>
</feature>
<gene>
    <name evidence="2" type="ORF">K435DRAFT_834544</name>
</gene>
<evidence type="ECO:0000313" key="2">
    <source>
        <dbReference type="EMBL" id="THV05840.1"/>
    </source>
</evidence>